<sequence>MKSLSLPALLSLLPLLSFVGSTQAKPRLSEPPQNHQPPAAKVTERHSQAPITSEEIEAITAKVESTRAEQPTPQVEQPKVPLTTPLYQLEDPRHSFDGNCPACGMG</sequence>
<evidence type="ECO:0000313" key="3">
    <source>
        <dbReference type="EMBL" id="PZD74899.1"/>
    </source>
</evidence>
<dbReference type="RefSeq" id="WP_110984645.1">
    <property type="nucleotide sequence ID" value="NZ_CAWNWM010000002.1"/>
</dbReference>
<accession>A0A2W1JNM9</accession>
<dbReference type="AlphaFoldDB" id="A0A2W1JNM9"/>
<comment type="caution">
    <text evidence="3">The sequence shown here is derived from an EMBL/GenBank/DDBJ whole genome shotgun (WGS) entry which is preliminary data.</text>
</comment>
<keyword evidence="4" id="KW-1185">Reference proteome</keyword>
<feature type="chain" id="PRO_5015914321" evidence="2">
    <location>
        <begin position="25"/>
        <end position="106"/>
    </location>
</feature>
<keyword evidence="2" id="KW-0732">Signal</keyword>
<evidence type="ECO:0000313" key="4">
    <source>
        <dbReference type="Proteomes" id="UP000248857"/>
    </source>
</evidence>
<organism evidence="3 4">
    <name type="scientific">Acaryochloris thomasi RCC1774</name>
    <dbReference type="NCBI Taxonomy" id="1764569"/>
    <lineage>
        <taxon>Bacteria</taxon>
        <taxon>Bacillati</taxon>
        <taxon>Cyanobacteriota</taxon>
        <taxon>Cyanophyceae</taxon>
        <taxon>Acaryochloridales</taxon>
        <taxon>Acaryochloridaceae</taxon>
        <taxon>Acaryochloris</taxon>
        <taxon>Acaryochloris thomasi</taxon>
    </lineage>
</organism>
<name>A0A2W1JNM9_9CYAN</name>
<protein>
    <submittedName>
        <fullName evidence="3">Uncharacterized protein</fullName>
    </submittedName>
</protein>
<dbReference type="EMBL" id="PQWO01000002">
    <property type="protein sequence ID" value="PZD74899.1"/>
    <property type="molecule type" value="Genomic_DNA"/>
</dbReference>
<evidence type="ECO:0000256" key="2">
    <source>
        <dbReference type="SAM" id="SignalP"/>
    </source>
</evidence>
<gene>
    <name evidence="3" type="ORF">C1752_00661</name>
</gene>
<feature type="signal peptide" evidence="2">
    <location>
        <begin position="1"/>
        <end position="24"/>
    </location>
</feature>
<reference evidence="3 4" key="1">
    <citation type="journal article" date="2018" name="Sci. Rep.">
        <title>A novel species of the marine cyanobacterium Acaryochloris with a unique pigment content and lifestyle.</title>
        <authorList>
            <person name="Partensky F."/>
            <person name="Six C."/>
            <person name="Ratin M."/>
            <person name="Garczarek L."/>
            <person name="Vaulot D."/>
            <person name="Probert I."/>
            <person name="Calteau A."/>
            <person name="Gourvil P."/>
            <person name="Marie D."/>
            <person name="Grebert T."/>
            <person name="Bouchier C."/>
            <person name="Le Panse S."/>
            <person name="Gachenot M."/>
            <person name="Rodriguez F."/>
            <person name="Garrido J.L."/>
        </authorList>
    </citation>
    <scope>NUCLEOTIDE SEQUENCE [LARGE SCALE GENOMIC DNA]</scope>
    <source>
        <strain evidence="3 4">RCC1774</strain>
    </source>
</reference>
<proteinExistence type="predicted"/>
<dbReference type="Proteomes" id="UP000248857">
    <property type="component" value="Unassembled WGS sequence"/>
</dbReference>
<evidence type="ECO:0000256" key="1">
    <source>
        <dbReference type="SAM" id="MobiDB-lite"/>
    </source>
</evidence>
<feature type="region of interest" description="Disordered" evidence="1">
    <location>
        <begin position="24"/>
        <end position="52"/>
    </location>
</feature>